<protein>
    <submittedName>
        <fullName evidence="1">Uncharacterized protein</fullName>
    </submittedName>
</protein>
<dbReference type="AlphaFoldDB" id="A0AAE9B2H2"/>
<comment type="caution">
    <text evidence="1">The sequence shown here is derived from an EMBL/GenBank/DDBJ whole genome shotgun (WGS) entry which is preliminary data.</text>
</comment>
<dbReference type="RefSeq" id="WP_141581276.1">
    <property type="nucleotide sequence ID" value="NZ_SPAZ01000058.1"/>
</dbReference>
<accession>A0AAE9B2H2</accession>
<proteinExistence type="predicted"/>
<dbReference type="EMBL" id="SPAZ01000058">
    <property type="protein sequence ID" value="TQE37532.1"/>
    <property type="molecule type" value="Genomic_DNA"/>
</dbReference>
<evidence type="ECO:0000313" key="2">
    <source>
        <dbReference type="Proteomes" id="UP000318720"/>
    </source>
</evidence>
<reference evidence="1 2" key="1">
    <citation type="submission" date="2019-03" db="EMBL/GenBank/DDBJ databases">
        <title>Comparative genomic analyses of the sweetpotato soil rot pathogen, Streptomyces ipomoeae.</title>
        <authorList>
            <person name="Ruschel Soares N."/>
            <person name="Badger J.H."/>
            <person name="Huguet-Tapia J.C."/>
            <person name="Clark C.A."/>
            <person name="Pettis G.S."/>
        </authorList>
    </citation>
    <scope>NUCLEOTIDE SEQUENCE [LARGE SCALE GENOMIC DNA]</scope>
    <source>
        <strain evidence="1 2">88-35</strain>
    </source>
</reference>
<evidence type="ECO:0000313" key="1">
    <source>
        <dbReference type="EMBL" id="TQE37532.1"/>
    </source>
</evidence>
<organism evidence="1 2">
    <name type="scientific">Streptomyces ipomoeae</name>
    <dbReference type="NCBI Taxonomy" id="103232"/>
    <lineage>
        <taxon>Bacteria</taxon>
        <taxon>Bacillati</taxon>
        <taxon>Actinomycetota</taxon>
        <taxon>Actinomycetes</taxon>
        <taxon>Kitasatosporales</taxon>
        <taxon>Streptomycetaceae</taxon>
        <taxon>Streptomyces</taxon>
    </lineage>
</organism>
<name>A0AAE9B2H2_9ACTN</name>
<gene>
    <name evidence="1" type="ORF">Sipo8835_07565</name>
</gene>
<dbReference type="Proteomes" id="UP000318720">
    <property type="component" value="Unassembled WGS sequence"/>
</dbReference>
<sequence length="170" mass="18965">MRNLVGEDDLRFVNAALPVGQLKDEILKEIRGWTPSNDHYRLNEYVVCQLEGDSKRFSSSVRWAVWSMDDVRSPSGRWREGGGDIFVAERSLMAGDMGLIFPCKIKDASSEQQEMIPLQVRVGQVGSPAFSDSFQEDLALALAKSMRDDLGCVNRPEIPDSLKDNGKGFP</sequence>